<evidence type="ECO:0000256" key="5">
    <source>
        <dbReference type="ARBA" id="ARBA00022842"/>
    </source>
</evidence>
<keyword evidence="13" id="KW-1185">Reference proteome</keyword>
<dbReference type="Gene3D" id="1.10.3090.10">
    <property type="entry name" value="cca-adding enzyme, domain 2"/>
    <property type="match status" value="1"/>
</dbReference>
<dbReference type="SUPFAM" id="SSF81593">
    <property type="entry name" value="Nucleotidyltransferase substrate binding subunit/domain"/>
    <property type="match status" value="1"/>
</dbReference>
<evidence type="ECO:0000256" key="4">
    <source>
        <dbReference type="ARBA" id="ARBA00022801"/>
    </source>
</evidence>
<keyword evidence="6 8" id="KW-0511">Multifunctional enzyme</keyword>
<comment type="catalytic activity">
    <reaction evidence="8">
        <text>[protein-PII]-L-tyrosine + UTP = [protein-PII]-uridylyl-L-tyrosine + diphosphate</text>
        <dbReference type="Rhea" id="RHEA:13673"/>
        <dbReference type="Rhea" id="RHEA-COMP:12147"/>
        <dbReference type="Rhea" id="RHEA-COMP:12148"/>
        <dbReference type="ChEBI" id="CHEBI:33019"/>
        <dbReference type="ChEBI" id="CHEBI:46398"/>
        <dbReference type="ChEBI" id="CHEBI:46858"/>
        <dbReference type="ChEBI" id="CHEBI:90602"/>
        <dbReference type="EC" id="2.7.7.59"/>
    </reaction>
</comment>
<proteinExistence type="inferred from homology"/>
<evidence type="ECO:0000256" key="6">
    <source>
        <dbReference type="ARBA" id="ARBA00023268"/>
    </source>
</evidence>
<keyword evidence="1 8" id="KW-0808">Transferase</keyword>
<comment type="caution">
    <text evidence="8">Lacks conserved residue(s) required for the propagation of feature annotation.</text>
</comment>
<feature type="domain" description="HD" evidence="10">
    <location>
        <begin position="457"/>
        <end position="579"/>
    </location>
</feature>
<comment type="catalytic activity">
    <reaction evidence="7">
        <text>guanosine 3',5'-bis(diphosphate) + H2O = GDP + diphosphate + H(+)</text>
        <dbReference type="Rhea" id="RHEA:14253"/>
        <dbReference type="ChEBI" id="CHEBI:15377"/>
        <dbReference type="ChEBI" id="CHEBI:15378"/>
        <dbReference type="ChEBI" id="CHEBI:33019"/>
        <dbReference type="ChEBI" id="CHEBI:58189"/>
        <dbReference type="ChEBI" id="CHEBI:77828"/>
        <dbReference type="EC" id="3.1.7.2"/>
    </reaction>
</comment>
<dbReference type="InterPro" id="IPR010043">
    <property type="entry name" value="UTase/UR"/>
</dbReference>
<evidence type="ECO:0000256" key="8">
    <source>
        <dbReference type="HAMAP-Rule" id="MF_00277"/>
    </source>
</evidence>
<dbReference type="InterPro" id="IPR003607">
    <property type="entry name" value="HD/PDEase_dom"/>
</dbReference>
<keyword evidence="2 8" id="KW-0548">Nucleotidyltransferase</keyword>
<evidence type="ECO:0000259" key="10">
    <source>
        <dbReference type="PROSITE" id="PS51831"/>
    </source>
</evidence>
<dbReference type="SUPFAM" id="SSF81301">
    <property type="entry name" value="Nucleotidyltransferase"/>
    <property type="match status" value="1"/>
</dbReference>
<dbReference type="InterPro" id="IPR006674">
    <property type="entry name" value="HD_domain"/>
</dbReference>
<evidence type="ECO:0000256" key="2">
    <source>
        <dbReference type="ARBA" id="ARBA00022695"/>
    </source>
</evidence>
<dbReference type="PROSITE" id="PS51671">
    <property type="entry name" value="ACT"/>
    <property type="match status" value="2"/>
</dbReference>
<dbReference type="CDD" id="cd04900">
    <property type="entry name" value="ACT_UUR-like_1"/>
    <property type="match status" value="1"/>
</dbReference>
<dbReference type="GO" id="GO:0008893">
    <property type="term" value="F:guanosine-3',5'-bis(diphosphate) 3'-diphosphatase activity"/>
    <property type="evidence" value="ECO:0007669"/>
    <property type="project" value="UniProtKB-EC"/>
</dbReference>
<dbReference type="SMART" id="SM00471">
    <property type="entry name" value="HDc"/>
    <property type="match status" value="1"/>
</dbReference>
<dbReference type="CDD" id="cd04899">
    <property type="entry name" value="ACT_ACR-UUR-like_2"/>
    <property type="match status" value="1"/>
</dbReference>
<evidence type="ECO:0000256" key="3">
    <source>
        <dbReference type="ARBA" id="ARBA00022737"/>
    </source>
</evidence>
<dbReference type="InterPro" id="IPR002912">
    <property type="entry name" value="ACT_dom"/>
</dbReference>
<dbReference type="SUPFAM" id="SSF109604">
    <property type="entry name" value="HD-domain/PDEase-like"/>
    <property type="match status" value="1"/>
</dbReference>
<organism evidence="11">
    <name type="scientific">Coralloluteibacterium stylophorae</name>
    <dbReference type="NCBI Taxonomy" id="1776034"/>
    <lineage>
        <taxon>Bacteria</taxon>
        <taxon>Pseudomonadati</taxon>
        <taxon>Pseudomonadota</taxon>
        <taxon>Gammaproteobacteria</taxon>
        <taxon>Lysobacterales</taxon>
        <taxon>Lysobacteraceae</taxon>
        <taxon>Coralloluteibacterium</taxon>
    </lineage>
</organism>
<dbReference type="GO" id="GO:0008773">
    <property type="term" value="F:[protein-PII] uridylyltransferase activity"/>
    <property type="evidence" value="ECO:0007669"/>
    <property type="project" value="UniProtKB-UniRule"/>
</dbReference>
<keyword evidence="5 8" id="KW-0460">Magnesium</keyword>
<dbReference type="PANTHER" id="PTHR47320">
    <property type="entry name" value="BIFUNCTIONAL URIDYLYLTRANSFERASE/URIDYLYL-REMOVING ENZYME"/>
    <property type="match status" value="1"/>
</dbReference>
<dbReference type="GO" id="GO:0006808">
    <property type="term" value="P:regulation of nitrogen utilization"/>
    <property type="evidence" value="ECO:0007669"/>
    <property type="project" value="UniProtKB-UniRule"/>
</dbReference>
<dbReference type="PIRSF" id="PIRSF006288">
    <property type="entry name" value="PII_uridyltransf"/>
    <property type="match status" value="1"/>
</dbReference>
<dbReference type="RefSeq" id="WP_211926533.1">
    <property type="nucleotide sequence ID" value="NZ_JAGQFT020000002.1"/>
</dbReference>
<sequence>MSAPAPADALVARLADAGADDAAWREAAREALAAVDADLARRYREDEDIDVLLGDRAAAVDAVVRSAWLHCVGDDAPLHLLATGGYGRGELFPHSDVDLLVLAEPIAQAANADGLARFFTALWDAGIAPGHAVRSLDQCTEVAAVDVSVATALMETRLLAGDSDAPEWLARAIAPDVIWPAHAYFLAKRQEQRERHARFNDTAYNLEPNVKDGPGGLRDLHTVLWIARRIAAVGELGDLVPLGQLGADELATLRRERRALSHLRFGLHLVAGRREERLLFDYQKPLAAYVGLRDLRRDNLAVEQMMQGFFRCAATVLRLNDRLLQRFEEQLEGAGEQKALDAEFAVRRGYLYAREPQRLARDPERVFRLFAMWAAHPELRGLHSQTARVLAEGLPDFPPYERAAPAVREAFMALLRGEGAVSTLARMARSGVLARYLPVFGQVAGRMQYDLFHVYTVDQHTLVVLRNLEGFERTERDPRFVLAQEIRATLPAPELLLLAALFHDLAKGRGGDHSELGAEDVRAFCAAHGLPQADAELVSWLVLRHLLMSVTAQKQDISDPGVVARFATEVADRERLDYLYLLTVADIAGTSPKLWNAWKDRLLADLYTATRLALRRGLENPLRAEERIAQTRQAARERLVAEGVEAARIDALWQEFPQEMFLRWRADEIAWQTRGILEAPRDRPLVLARPHVAGKGARPGALEVFVHTSDRDSLFAALVATLDRMGLNIVQARVLTSRDGMSLDGLRVLVPEGREIACEEVERALAAVLLRPLEEARPTRRSTPRQLRHFRVPARIEFSPSRTPGRTLMSLVCTDRPGLLADVTQVLRRHRLRVHDARIATFGERVEDLFQITDEGDRPFEDPDLQQALREALFASVGGDA</sequence>
<dbReference type="CDD" id="cd05401">
    <property type="entry name" value="NT_GlnE_GlnD_like"/>
    <property type="match status" value="1"/>
</dbReference>
<dbReference type="InterPro" id="IPR045865">
    <property type="entry name" value="ACT-like_dom_sf"/>
</dbReference>
<dbReference type="GO" id="GO:0008081">
    <property type="term" value="F:phosphoric diester hydrolase activity"/>
    <property type="evidence" value="ECO:0007669"/>
    <property type="project" value="UniProtKB-UniRule"/>
</dbReference>
<comment type="function">
    <text evidence="8">Modifies, by uridylylation and deuridylylation, the PII regulatory proteins (GlnB and homologs), in response to the nitrogen status of the cell that GlnD senses through the glutamine level. Under low glutamine levels, catalyzes the conversion of the PII proteins and UTP to PII-UMP and PPi, while under higher glutamine levels, GlnD hydrolyzes PII-UMP to PII and UMP (deuridylylation). Thus, controls uridylylation state and activity of the PII proteins, and plays an important role in the regulation of nitrogen metabolism.</text>
</comment>
<dbReference type="EMBL" id="JAGQFT020000002">
    <property type="protein sequence ID" value="MBS7456355.1"/>
    <property type="molecule type" value="Genomic_DNA"/>
</dbReference>
<dbReference type="EC" id="2.7.7.59" evidence="8"/>
<dbReference type="NCBIfam" id="TIGR01693">
    <property type="entry name" value="UTase_glnD"/>
    <property type="match status" value="1"/>
</dbReference>
<keyword evidence="3" id="KW-0677">Repeat</keyword>
<dbReference type="PROSITE" id="PS51831">
    <property type="entry name" value="HD"/>
    <property type="match status" value="1"/>
</dbReference>
<dbReference type="InterPro" id="IPR043519">
    <property type="entry name" value="NT_sf"/>
</dbReference>
<comment type="domain">
    <text evidence="8">Has four distinct domains: an N-terminal nucleotidyltransferase (NT) domain responsible for UTase activity, a central HD domain that encodes UR activity, and two C-terminal ACT domains that seem to have a role in glutamine sensing.</text>
</comment>
<dbReference type="EC" id="3.1.4.-" evidence="8"/>
<feature type="region of interest" description="Uridylyltransferase" evidence="8">
    <location>
        <begin position="1"/>
        <end position="339"/>
    </location>
</feature>
<reference evidence="11" key="2">
    <citation type="submission" date="2021-04" db="EMBL/GenBank/DDBJ databases">
        <authorList>
            <person name="Karlyshev A.V."/>
        </authorList>
    </citation>
    <scope>NUCLEOTIDE SEQUENCE</scope>
    <source>
        <strain evidence="11">LMG 29479</strain>
    </source>
</reference>
<comment type="activity regulation">
    <text evidence="8">Uridylyltransferase (UTase) activity is inhibited by glutamine, while glutamine activates uridylyl-removing (UR) activity.</text>
</comment>
<evidence type="ECO:0000259" key="9">
    <source>
        <dbReference type="PROSITE" id="PS51671"/>
    </source>
</evidence>
<comment type="similarity">
    <text evidence="8">Belongs to the GlnD family.</text>
</comment>
<dbReference type="Proteomes" id="UP000675747">
    <property type="component" value="Unassembled WGS sequence"/>
</dbReference>
<dbReference type="Gene3D" id="3.30.70.260">
    <property type="match status" value="1"/>
</dbReference>
<dbReference type="Pfam" id="PF08335">
    <property type="entry name" value="GlnD_UR_UTase"/>
    <property type="match status" value="1"/>
</dbReference>
<evidence type="ECO:0000256" key="1">
    <source>
        <dbReference type="ARBA" id="ARBA00022679"/>
    </source>
</evidence>
<comment type="catalytic activity">
    <reaction evidence="8">
        <text>[protein-PII]-uridylyl-L-tyrosine + H2O = [protein-PII]-L-tyrosine + UMP + H(+)</text>
        <dbReference type="Rhea" id="RHEA:48600"/>
        <dbReference type="Rhea" id="RHEA-COMP:12147"/>
        <dbReference type="Rhea" id="RHEA-COMP:12148"/>
        <dbReference type="ChEBI" id="CHEBI:15377"/>
        <dbReference type="ChEBI" id="CHEBI:15378"/>
        <dbReference type="ChEBI" id="CHEBI:46858"/>
        <dbReference type="ChEBI" id="CHEBI:57865"/>
        <dbReference type="ChEBI" id="CHEBI:90602"/>
    </reaction>
</comment>
<dbReference type="EMBL" id="JAGQFT010000062">
    <property type="protein sequence ID" value="MBR0562593.1"/>
    <property type="molecule type" value="Genomic_DNA"/>
</dbReference>
<evidence type="ECO:0000256" key="7">
    <source>
        <dbReference type="ARBA" id="ARBA00047968"/>
    </source>
</evidence>
<accession>A0A8J7VVP9</accession>
<dbReference type="HAMAP" id="MF_00277">
    <property type="entry name" value="PII_uridylyl_transf"/>
    <property type="match status" value="1"/>
</dbReference>
<dbReference type="SUPFAM" id="SSF81891">
    <property type="entry name" value="Poly A polymerase C-terminal region-like"/>
    <property type="match status" value="1"/>
</dbReference>
<evidence type="ECO:0000313" key="11">
    <source>
        <dbReference type="EMBL" id="MBR0562593.1"/>
    </source>
</evidence>
<dbReference type="Pfam" id="PF01966">
    <property type="entry name" value="HD"/>
    <property type="match status" value="1"/>
</dbReference>
<dbReference type="AlphaFoldDB" id="A0A8J7VVP9"/>
<evidence type="ECO:0000313" key="13">
    <source>
        <dbReference type="Proteomes" id="UP000675747"/>
    </source>
</evidence>
<evidence type="ECO:0000313" key="12">
    <source>
        <dbReference type="EMBL" id="MBS7456355.1"/>
    </source>
</evidence>
<feature type="domain" description="ACT" evidence="9">
    <location>
        <begin position="703"/>
        <end position="784"/>
    </location>
</feature>
<reference evidence="12 13" key="1">
    <citation type="journal article" date="2021" name="Microbiol. Resour. Announc.">
        <title>Draft Genome Sequence of Coralloluteibacterium stylophorae LMG 29479T.</title>
        <authorList>
            <person name="Karlyshev A.V."/>
            <person name="Kudryashova E.B."/>
            <person name="Ariskina E.V."/>
            <person name="Conroy A.P."/>
            <person name="Abidueva E.Y."/>
        </authorList>
    </citation>
    <scope>NUCLEOTIDE SEQUENCE [LARGE SCALE GENOMIC DNA]</scope>
    <source>
        <strain evidence="12 13">LMG 29479</strain>
    </source>
</reference>
<gene>
    <name evidence="8 11" type="primary">glnD</name>
    <name evidence="12" type="ORF">KB893_004290</name>
    <name evidence="11" type="ORF">KB893_08695</name>
</gene>
<protein>
    <recommendedName>
        <fullName evidence="8">Bifunctional uridylyltransferase/uridylyl-removing enzyme</fullName>
        <shortName evidence="8">UTase/UR</shortName>
    </recommendedName>
    <alternativeName>
        <fullName evidence="8">Bifunctional [protein-PII] modification enzyme</fullName>
    </alternativeName>
    <alternativeName>
        <fullName evidence="8">Bifunctional nitrogen sensor protein</fullName>
    </alternativeName>
    <domain>
        <recommendedName>
            <fullName evidence="8">[Protein-PII] uridylyltransferase</fullName>
            <shortName evidence="8">PII uridylyltransferase</shortName>
            <shortName evidence="8">UTase</shortName>
            <ecNumber evidence="8">2.7.7.59</ecNumber>
        </recommendedName>
    </domain>
    <domain>
        <recommendedName>
            <fullName evidence="8">[Protein-PII]-UMP uridylyl-removing enzyme</fullName>
            <shortName evidence="8">UR</shortName>
            <ecNumber evidence="8">3.1.4.-</ecNumber>
        </recommendedName>
    </domain>
</protein>
<dbReference type="PANTHER" id="PTHR47320:SF1">
    <property type="entry name" value="BIFUNCTIONAL URIDYLYLTRANSFERASE_URIDYLYL-REMOVING ENZYME"/>
    <property type="match status" value="1"/>
</dbReference>
<keyword evidence="4 8" id="KW-0378">Hydrolase</keyword>
<feature type="domain" description="ACT" evidence="9">
    <location>
        <begin position="808"/>
        <end position="881"/>
    </location>
</feature>
<name>A0A8J7VVP9_9GAMM</name>
<dbReference type="InterPro" id="IPR013546">
    <property type="entry name" value="PII_UdlTrfase/GS_AdlTrfase"/>
</dbReference>
<comment type="cofactor">
    <cofactor evidence="8">
        <name>Mg(2+)</name>
        <dbReference type="ChEBI" id="CHEBI:18420"/>
    </cofactor>
</comment>
<dbReference type="SUPFAM" id="SSF55021">
    <property type="entry name" value="ACT-like"/>
    <property type="match status" value="2"/>
</dbReference>
<comment type="caution">
    <text evidence="11">The sequence shown here is derived from an EMBL/GenBank/DDBJ whole genome shotgun (WGS) entry which is preliminary data.</text>
</comment>